<reference evidence="2" key="1">
    <citation type="journal article" date="2012" name="PLoS ONE">
        <title>Gene sets for utilization of primary and secondary nutrition supplies in the distal gut of endangered iberian lynx.</title>
        <authorList>
            <person name="Alcaide M."/>
            <person name="Messina E."/>
            <person name="Richter M."/>
            <person name="Bargiela R."/>
            <person name="Peplies J."/>
            <person name="Huws S.A."/>
            <person name="Newbold C.J."/>
            <person name="Golyshin P.N."/>
            <person name="Simon M.A."/>
            <person name="Lopez G."/>
            <person name="Yakimov M.M."/>
            <person name="Ferrer M."/>
        </authorList>
    </citation>
    <scope>NUCLEOTIDE SEQUENCE</scope>
</reference>
<keyword evidence="1" id="KW-0472">Membrane</keyword>
<evidence type="ECO:0000313" key="2">
    <source>
        <dbReference type="EMBL" id="EJX04457.1"/>
    </source>
</evidence>
<organism evidence="2">
    <name type="scientific">gut metagenome</name>
    <dbReference type="NCBI Taxonomy" id="749906"/>
    <lineage>
        <taxon>unclassified sequences</taxon>
        <taxon>metagenomes</taxon>
        <taxon>organismal metagenomes</taxon>
    </lineage>
</organism>
<gene>
    <name evidence="2" type="ORF">EVA_07434</name>
</gene>
<comment type="caution">
    <text evidence="2">The sequence shown here is derived from an EMBL/GenBank/DDBJ whole genome shotgun (WGS) entry which is preliminary data.</text>
</comment>
<keyword evidence="1" id="KW-1133">Transmembrane helix</keyword>
<accession>J9GAV6</accession>
<protein>
    <submittedName>
        <fullName evidence="2">Uncharacterized protein</fullName>
    </submittedName>
</protein>
<keyword evidence="1" id="KW-0812">Transmembrane</keyword>
<dbReference type="AlphaFoldDB" id="J9GAV6"/>
<evidence type="ECO:0000256" key="1">
    <source>
        <dbReference type="SAM" id="Phobius"/>
    </source>
</evidence>
<name>J9GAV6_9ZZZZ</name>
<proteinExistence type="predicted"/>
<feature type="transmembrane region" description="Helical" evidence="1">
    <location>
        <begin position="228"/>
        <end position="248"/>
    </location>
</feature>
<sequence length="263" mass="31075">MFELFRKCLHEFENVGRQRLEDTQSAKLHKDIYHLVFFWQLSNPVCISFSEQRIFTPGRIIKAVADIFRETVVTEEQLQVRVTAAMVNIVRTLPSQHMLSTFSQHTLEAHFTNKLTNFIRINQARVAEYFRLLSEKRFHLFAKTSHFLLKTLLIHQRREAMRIRFSEEFDTTGFVQLLQKFNYLRCMVFQLFNGTTRKRNGALKIATVALSHFIQGSQRRHIRAISSFGDRAFIFVVIIVVMICTYIEKTITLQVNILMYFEI</sequence>
<dbReference type="EMBL" id="AMCI01001802">
    <property type="protein sequence ID" value="EJX04457.1"/>
    <property type="molecule type" value="Genomic_DNA"/>
</dbReference>